<dbReference type="InterPro" id="IPR013098">
    <property type="entry name" value="Ig_I-set"/>
</dbReference>
<dbReference type="Proteomes" id="UP000820818">
    <property type="component" value="Linkage Group LG2"/>
</dbReference>
<keyword evidence="2" id="KW-0732">Signal</keyword>
<evidence type="ECO:0000256" key="1">
    <source>
        <dbReference type="SAM" id="Phobius"/>
    </source>
</evidence>
<dbReference type="Pfam" id="PF07679">
    <property type="entry name" value="I-set"/>
    <property type="match status" value="2"/>
</dbReference>
<sequence length="532" mass="58871">MQSSMQPLGICCLIGCLLSTSVVSAGAPPKMRADYRAIIRANVMDRVQMSCPVHHQQSGDSAGLFFSWLKDNESLPVMMIRFETKGAHLIIEDAESEDAGVYVCIATNGFGSQRAAIQLIVTDPRTESTTVADIESSSNDLLIEKLSFTEETLRQPNRVRITAGSSLDIQCVVAGYPYPDLIWLKDGVVYQRSQQSQADETSWRTASRLTLAIRRAGPAASANYTCLALGLKGQMQTTFVVSVLDSAVDDMSEVHPANVTEFRGGRAKFHCWVRSSSHPQVEWLKRLPARPLRTDLSLQPNTSLVVGEDHYQKLEGEELMRKEDGSYLKTLQLDPLSESDAGLYLCLGNNRHGYSIERTYLNVKPNYETSKESKSVPISVMVALPSILLLSIACSFVCWMRRREKRRRLAELAALATGWSHGLPEQEQQQQQQQAMQTTCETTFGRGGSGHSSCHSRQTLTSGAGCHHLNEEADSTGLVVGSPAIAKRTGGEKMDCRSSALKADEIQPNYYFQPHRHHQLEQQRNTSSSMII</sequence>
<comment type="caution">
    <text evidence="4">The sequence shown here is derived from an EMBL/GenBank/DDBJ whole genome shotgun (WGS) entry which is preliminary data.</text>
</comment>
<dbReference type="InterPro" id="IPR013106">
    <property type="entry name" value="Ig_V-set"/>
</dbReference>
<dbReference type="SMART" id="SM00408">
    <property type="entry name" value="IGc2"/>
    <property type="match status" value="3"/>
</dbReference>
<dbReference type="InterPro" id="IPR013783">
    <property type="entry name" value="Ig-like_fold"/>
</dbReference>
<dbReference type="SMART" id="SM00409">
    <property type="entry name" value="IG"/>
    <property type="match status" value="3"/>
</dbReference>
<dbReference type="InterPro" id="IPR036179">
    <property type="entry name" value="Ig-like_dom_sf"/>
</dbReference>
<feature type="domain" description="Ig-like" evidence="3">
    <location>
        <begin position="264"/>
        <end position="362"/>
    </location>
</feature>
<evidence type="ECO:0000313" key="4">
    <source>
        <dbReference type="EMBL" id="KAI9562994.1"/>
    </source>
</evidence>
<evidence type="ECO:0000259" key="3">
    <source>
        <dbReference type="PROSITE" id="PS50835"/>
    </source>
</evidence>
<dbReference type="SUPFAM" id="SSF48726">
    <property type="entry name" value="Immunoglobulin"/>
    <property type="match status" value="3"/>
</dbReference>
<dbReference type="EMBL" id="WJBH02000002">
    <property type="protein sequence ID" value="KAI9562994.1"/>
    <property type="molecule type" value="Genomic_DNA"/>
</dbReference>
<dbReference type="InterPro" id="IPR007110">
    <property type="entry name" value="Ig-like_dom"/>
</dbReference>
<gene>
    <name evidence="4" type="ORF">GHT06_010450</name>
</gene>
<feature type="domain" description="Ig-like" evidence="3">
    <location>
        <begin position="29"/>
        <end position="122"/>
    </location>
</feature>
<evidence type="ECO:0000313" key="5">
    <source>
        <dbReference type="Proteomes" id="UP000820818"/>
    </source>
</evidence>
<name>A0AAD5Q0E1_9CRUS</name>
<feature type="chain" id="PRO_5042253145" description="Ig-like domain-containing protein" evidence="2">
    <location>
        <begin position="26"/>
        <end position="532"/>
    </location>
</feature>
<feature type="domain" description="Ig-like" evidence="3">
    <location>
        <begin position="150"/>
        <end position="242"/>
    </location>
</feature>
<dbReference type="AlphaFoldDB" id="A0AAD5Q0E1"/>
<keyword evidence="1" id="KW-0472">Membrane</keyword>
<accession>A0AAD5Q0E1</accession>
<dbReference type="CDD" id="cd00096">
    <property type="entry name" value="Ig"/>
    <property type="match status" value="1"/>
</dbReference>
<dbReference type="PANTHER" id="PTHR19890">
    <property type="entry name" value="FIBROBLAST GROWTH FACTOR RECEPTOR"/>
    <property type="match status" value="1"/>
</dbReference>
<protein>
    <recommendedName>
        <fullName evidence="3">Ig-like domain-containing protein</fullName>
    </recommendedName>
</protein>
<feature type="transmembrane region" description="Helical" evidence="1">
    <location>
        <begin position="378"/>
        <end position="399"/>
    </location>
</feature>
<dbReference type="InterPro" id="IPR052615">
    <property type="entry name" value="FGFRL"/>
</dbReference>
<evidence type="ECO:0000256" key="2">
    <source>
        <dbReference type="SAM" id="SignalP"/>
    </source>
</evidence>
<dbReference type="Gene3D" id="2.60.40.10">
    <property type="entry name" value="Immunoglobulins"/>
    <property type="match status" value="3"/>
</dbReference>
<keyword evidence="1" id="KW-1133">Transmembrane helix</keyword>
<dbReference type="Pfam" id="PF07686">
    <property type="entry name" value="V-set"/>
    <property type="match status" value="1"/>
</dbReference>
<dbReference type="InterPro" id="IPR003598">
    <property type="entry name" value="Ig_sub2"/>
</dbReference>
<dbReference type="PANTHER" id="PTHR19890:SF10">
    <property type="entry name" value="FIBROBLAST GROWTH FACTOR RECEPTOR-LIKE 1"/>
    <property type="match status" value="1"/>
</dbReference>
<reference evidence="4 5" key="1">
    <citation type="submission" date="2022-05" db="EMBL/GenBank/DDBJ databases">
        <title>A multi-omics perspective on studying reproductive biology in Daphnia sinensis.</title>
        <authorList>
            <person name="Jia J."/>
        </authorList>
    </citation>
    <scope>NUCLEOTIDE SEQUENCE [LARGE SCALE GENOMIC DNA]</scope>
    <source>
        <strain evidence="4 5">WSL</strain>
    </source>
</reference>
<proteinExistence type="predicted"/>
<organism evidence="4 5">
    <name type="scientific">Daphnia sinensis</name>
    <dbReference type="NCBI Taxonomy" id="1820382"/>
    <lineage>
        <taxon>Eukaryota</taxon>
        <taxon>Metazoa</taxon>
        <taxon>Ecdysozoa</taxon>
        <taxon>Arthropoda</taxon>
        <taxon>Crustacea</taxon>
        <taxon>Branchiopoda</taxon>
        <taxon>Diplostraca</taxon>
        <taxon>Cladocera</taxon>
        <taxon>Anomopoda</taxon>
        <taxon>Daphniidae</taxon>
        <taxon>Daphnia</taxon>
        <taxon>Daphnia similis group</taxon>
    </lineage>
</organism>
<feature type="signal peptide" evidence="2">
    <location>
        <begin position="1"/>
        <end position="25"/>
    </location>
</feature>
<dbReference type="PROSITE" id="PS50835">
    <property type="entry name" value="IG_LIKE"/>
    <property type="match status" value="3"/>
</dbReference>
<dbReference type="InterPro" id="IPR003599">
    <property type="entry name" value="Ig_sub"/>
</dbReference>
<keyword evidence="1" id="KW-0812">Transmembrane</keyword>
<keyword evidence="5" id="KW-1185">Reference proteome</keyword>